<comment type="caution">
    <text evidence="3">The sequence shown here is derived from an EMBL/GenBank/DDBJ whole genome shotgun (WGS) entry which is preliminary data.</text>
</comment>
<gene>
    <name evidence="3" type="ORF">BV898_15093</name>
</gene>
<sequence>MDNCFFLPDIHYATASFLESEFGNDGEQTDPSTVSANQAHPGQRSASQQGRPTPSHRSSGSLLLILLTISVTVCWTPNNVFFTWAIYYSSINSDLPVFFNFTLILIALQATIDPIMFTCAIASLRQALRQTFHVRSST</sequence>
<reference evidence="4" key="1">
    <citation type="submission" date="2017-01" db="EMBL/GenBank/DDBJ databases">
        <title>Comparative genomics of anhydrobiosis in the tardigrade Hypsibius dujardini.</title>
        <authorList>
            <person name="Yoshida Y."/>
            <person name="Koutsovoulos G."/>
            <person name="Laetsch D."/>
            <person name="Stevens L."/>
            <person name="Kumar S."/>
            <person name="Horikawa D."/>
            <person name="Ishino K."/>
            <person name="Komine S."/>
            <person name="Tomita M."/>
            <person name="Blaxter M."/>
            <person name="Arakawa K."/>
        </authorList>
    </citation>
    <scope>NUCLEOTIDE SEQUENCE [LARGE SCALE GENOMIC DNA]</scope>
    <source>
        <strain evidence="4">Z151</strain>
    </source>
</reference>
<dbReference type="SUPFAM" id="SSF81321">
    <property type="entry name" value="Family A G protein-coupled receptor-like"/>
    <property type="match status" value="1"/>
</dbReference>
<evidence type="ECO:0000313" key="3">
    <source>
        <dbReference type="EMBL" id="OWA50582.1"/>
    </source>
</evidence>
<organism evidence="3 4">
    <name type="scientific">Hypsibius exemplaris</name>
    <name type="common">Freshwater tardigrade</name>
    <dbReference type="NCBI Taxonomy" id="2072580"/>
    <lineage>
        <taxon>Eukaryota</taxon>
        <taxon>Metazoa</taxon>
        <taxon>Ecdysozoa</taxon>
        <taxon>Tardigrada</taxon>
        <taxon>Eutardigrada</taxon>
        <taxon>Parachela</taxon>
        <taxon>Hypsibioidea</taxon>
        <taxon>Hypsibiidae</taxon>
        <taxon>Hypsibius</taxon>
    </lineage>
</organism>
<evidence type="ECO:0000313" key="4">
    <source>
        <dbReference type="Proteomes" id="UP000192578"/>
    </source>
</evidence>
<name>A0A9X6NA10_HYPEX</name>
<dbReference type="AlphaFoldDB" id="A0A9X6NA10"/>
<feature type="transmembrane region" description="Helical" evidence="2">
    <location>
        <begin position="98"/>
        <end position="124"/>
    </location>
</feature>
<keyword evidence="2" id="KW-1133">Transmembrane helix</keyword>
<protein>
    <recommendedName>
        <fullName evidence="5">G-protein coupled receptors family 1 profile domain-containing protein</fullName>
    </recommendedName>
</protein>
<keyword evidence="4" id="KW-1185">Reference proteome</keyword>
<feature type="transmembrane region" description="Helical" evidence="2">
    <location>
        <begin position="61"/>
        <end position="86"/>
    </location>
</feature>
<keyword evidence="2" id="KW-0812">Transmembrane</keyword>
<evidence type="ECO:0000256" key="1">
    <source>
        <dbReference type="SAM" id="MobiDB-lite"/>
    </source>
</evidence>
<evidence type="ECO:0000256" key="2">
    <source>
        <dbReference type="SAM" id="Phobius"/>
    </source>
</evidence>
<dbReference type="Proteomes" id="UP000192578">
    <property type="component" value="Unassembled WGS sequence"/>
</dbReference>
<accession>A0A9X6NA10</accession>
<feature type="compositionally biased region" description="Polar residues" evidence="1">
    <location>
        <begin position="29"/>
        <end position="56"/>
    </location>
</feature>
<proteinExistence type="predicted"/>
<dbReference type="Gene3D" id="1.20.1070.10">
    <property type="entry name" value="Rhodopsin 7-helix transmembrane proteins"/>
    <property type="match status" value="1"/>
</dbReference>
<feature type="region of interest" description="Disordered" evidence="1">
    <location>
        <begin position="23"/>
        <end position="56"/>
    </location>
</feature>
<evidence type="ECO:0008006" key="5">
    <source>
        <dbReference type="Google" id="ProtNLM"/>
    </source>
</evidence>
<keyword evidence="2" id="KW-0472">Membrane</keyword>
<dbReference type="EMBL" id="MTYJ01000196">
    <property type="protein sequence ID" value="OWA50582.1"/>
    <property type="molecule type" value="Genomic_DNA"/>
</dbReference>